<dbReference type="STRING" id="1217721.HY57_12235"/>
<gene>
    <name evidence="2" type="ORF">HY57_12235</name>
</gene>
<dbReference type="RefSeq" id="WP_019466750.1">
    <property type="nucleotide sequence ID" value="NZ_ALOY01000178.1"/>
</dbReference>
<sequence length="89" mass="9535">MITLLALLWTLSGAVLIYLASAQQRLRACALPAAARHAGWLLVIAGTGCWWYDAGMGPGMAAALTLLMFTWVVLPYAAWWRTAAAEAGE</sequence>
<dbReference type="OrthoDB" id="5958452at2"/>
<feature type="transmembrane region" description="Helical" evidence="1">
    <location>
        <begin position="61"/>
        <end position="80"/>
    </location>
</feature>
<proteinExistence type="predicted"/>
<organism evidence="2 3">
    <name type="scientific">Dyella japonica A8</name>
    <dbReference type="NCBI Taxonomy" id="1217721"/>
    <lineage>
        <taxon>Bacteria</taxon>
        <taxon>Pseudomonadati</taxon>
        <taxon>Pseudomonadota</taxon>
        <taxon>Gammaproteobacteria</taxon>
        <taxon>Lysobacterales</taxon>
        <taxon>Rhodanobacteraceae</taxon>
        <taxon>Dyella</taxon>
    </lineage>
</organism>
<dbReference type="KEGG" id="dja:HY57_12235"/>
<dbReference type="AlphaFoldDB" id="A0A075K299"/>
<evidence type="ECO:0000313" key="2">
    <source>
        <dbReference type="EMBL" id="AIF47975.1"/>
    </source>
</evidence>
<dbReference type="HOGENOM" id="CLU_184388_0_0_6"/>
<dbReference type="PATRIC" id="fig|1217721.7.peg.2522"/>
<feature type="transmembrane region" description="Helical" evidence="1">
    <location>
        <begin position="38"/>
        <end position="54"/>
    </location>
</feature>
<dbReference type="Proteomes" id="UP000027987">
    <property type="component" value="Chromosome"/>
</dbReference>
<dbReference type="EMBL" id="CP008884">
    <property type="protein sequence ID" value="AIF47975.1"/>
    <property type="molecule type" value="Genomic_DNA"/>
</dbReference>
<keyword evidence="1" id="KW-1133">Transmembrane helix</keyword>
<keyword evidence="1" id="KW-0812">Transmembrane</keyword>
<protein>
    <submittedName>
        <fullName evidence="2">Uncharacterized protein</fullName>
    </submittedName>
</protein>
<reference evidence="2 3" key="1">
    <citation type="submission" date="2014-07" db="EMBL/GenBank/DDBJ databases">
        <title>Complete Genome Sequence of Dyella japonica Strain A8 Isolated from Malaysian Tropical Soil.</title>
        <authorList>
            <person name="Hui R.K.H."/>
            <person name="Chen J.-W."/>
            <person name="Chan K.-G."/>
            <person name="Leung F.C.C."/>
        </authorList>
    </citation>
    <scope>NUCLEOTIDE SEQUENCE [LARGE SCALE GENOMIC DNA]</scope>
    <source>
        <strain evidence="2 3">A8</strain>
    </source>
</reference>
<evidence type="ECO:0000313" key="3">
    <source>
        <dbReference type="Proteomes" id="UP000027987"/>
    </source>
</evidence>
<accession>A0A075K299</accession>
<name>A0A075K299_9GAMM</name>
<evidence type="ECO:0000256" key="1">
    <source>
        <dbReference type="SAM" id="Phobius"/>
    </source>
</evidence>
<keyword evidence="3" id="KW-1185">Reference proteome</keyword>
<keyword evidence="1" id="KW-0472">Membrane</keyword>